<protein>
    <recommendedName>
        <fullName evidence="2">Beta-ketoacyl synthase-like N-terminal domain-containing protein</fullName>
    </recommendedName>
</protein>
<dbReference type="Gene3D" id="3.40.47.10">
    <property type="match status" value="1"/>
</dbReference>
<sequence>MIRSKINDSPQSQLFPETERSLLYSRLGLQQLLYAVEHAFRSIRMGEVDVAIVGGVHLCLLPFVALQFARSVRFIFIVSPFHRKFAEALDLFSCLSLPKIAEALVFFLVSPFIENPGSTIPLYEKTK</sequence>
<keyword evidence="1" id="KW-0472">Membrane</keyword>
<evidence type="ECO:0000256" key="1">
    <source>
        <dbReference type="SAM" id="Phobius"/>
    </source>
</evidence>
<reference evidence="3" key="1">
    <citation type="journal article" date="2023" name="Insect Mol. Biol.">
        <title>Genome sequencing provides insights into the evolution of gene families encoding plant cell wall-degrading enzymes in longhorned beetles.</title>
        <authorList>
            <person name="Shin N.R."/>
            <person name="Okamura Y."/>
            <person name="Kirsch R."/>
            <person name="Pauchet Y."/>
        </authorList>
    </citation>
    <scope>NUCLEOTIDE SEQUENCE</scope>
    <source>
        <strain evidence="3">MMC_N1</strain>
    </source>
</reference>
<organism evidence="3 4">
    <name type="scientific">Molorchus minor</name>
    <dbReference type="NCBI Taxonomy" id="1323400"/>
    <lineage>
        <taxon>Eukaryota</taxon>
        <taxon>Metazoa</taxon>
        <taxon>Ecdysozoa</taxon>
        <taxon>Arthropoda</taxon>
        <taxon>Hexapoda</taxon>
        <taxon>Insecta</taxon>
        <taxon>Pterygota</taxon>
        <taxon>Neoptera</taxon>
        <taxon>Endopterygota</taxon>
        <taxon>Coleoptera</taxon>
        <taxon>Polyphaga</taxon>
        <taxon>Cucujiformia</taxon>
        <taxon>Chrysomeloidea</taxon>
        <taxon>Cerambycidae</taxon>
        <taxon>Lamiinae</taxon>
        <taxon>Monochamini</taxon>
        <taxon>Molorchus</taxon>
    </lineage>
</organism>
<comment type="caution">
    <text evidence="3">The sequence shown here is derived from an EMBL/GenBank/DDBJ whole genome shotgun (WGS) entry which is preliminary data.</text>
</comment>
<feature type="domain" description="Beta-ketoacyl synthase-like N-terminal" evidence="2">
    <location>
        <begin position="33"/>
        <end position="70"/>
    </location>
</feature>
<evidence type="ECO:0000313" key="4">
    <source>
        <dbReference type="Proteomes" id="UP001162164"/>
    </source>
</evidence>
<keyword evidence="1" id="KW-0812">Transmembrane</keyword>
<feature type="transmembrane region" description="Helical" evidence="1">
    <location>
        <begin position="50"/>
        <end position="69"/>
    </location>
</feature>
<dbReference type="InterPro" id="IPR014030">
    <property type="entry name" value="Ketoacyl_synth_N"/>
</dbReference>
<gene>
    <name evidence="3" type="ORF">NQ317_010397</name>
</gene>
<proteinExistence type="predicted"/>
<evidence type="ECO:0000313" key="3">
    <source>
        <dbReference type="EMBL" id="KAJ8962426.1"/>
    </source>
</evidence>
<accession>A0ABQ9ISI9</accession>
<keyword evidence="1" id="KW-1133">Transmembrane helix</keyword>
<dbReference type="Proteomes" id="UP001162164">
    <property type="component" value="Unassembled WGS sequence"/>
</dbReference>
<dbReference type="SUPFAM" id="SSF53901">
    <property type="entry name" value="Thiolase-like"/>
    <property type="match status" value="1"/>
</dbReference>
<evidence type="ECO:0000259" key="2">
    <source>
        <dbReference type="Pfam" id="PF00109"/>
    </source>
</evidence>
<name>A0ABQ9ISI9_9CUCU</name>
<keyword evidence="4" id="KW-1185">Reference proteome</keyword>
<dbReference type="Pfam" id="PF00109">
    <property type="entry name" value="ketoacyl-synt"/>
    <property type="match status" value="1"/>
</dbReference>
<dbReference type="InterPro" id="IPR016039">
    <property type="entry name" value="Thiolase-like"/>
</dbReference>
<dbReference type="EMBL" id="JAPWTJ010003115">
    <property type="protein sequence ID" value="KAJ8962426.1"/>
    <property type="molecule type" value="Genomic_DNA"/>
</dbReference>